<dbReference type="SUPFAM" id="SSF52540">
    <property type="entry name" value="P-loop containing nucleoside triphosphate hydrolases"/>
    <property type="match status" value="1"/>
</dbReference>
<dbReference type="GO" id="GO:0003924">
    <property type="term" value="F:GTPase activity"/>
    <property type="evidence" value="ECO:0007669"/>
    <property type="project" value="UniProtKB-UniRule"/>
</dbReference>
<feature type="binding site" evidence="10">
    <location>
        <position position="294"/>
    </location>
    <ligand>
        <name>Zn(2+)</name>
        <dbReference type="ChEBI" id="CHEBI:29105"/>
    </ligand>
</feature>
<keyword evidence="3 10" id="KW-0479">Metal-binding</keyword>
<comment type="similarity">
    <text evidence="10">Belongs to the TRAFAC class YlqF/YawG GTPase family. RsgA subfamily.</text>
</comment>
<feature type="binding site" evidence="10">
    <location>
        <position position="281"/>
    </location>
    <ligand>
        <name>Zn(2+)</name>
        <dbReference type="ChEBI" id="CHEBI:29105"/>
    </ligand>
</feature>
<feature type="binding site" evidence="10">
    <location>
        <position position="288"/>
    </location>
    <ligand>
        <name>Zn(2+)</name>
        <dbReference type="ChEBI" id="CHEBI:29105"/>
    </ligand>
</feature>
<evidence type="ECO:0000256" key="5">
    <source>
        <dbReference type="ARBA" id="ARBA00022741"/>
    </source>
</evidence>
<dbReference type="HAMAP" id="MF_01820">
    <property type="entry name" value="GTPase_RsgA"/>
    <property type="match status" value="1"/>
</dbReference>
<keyword evidence="1 10" id="KW-0963">Cytoplasm</keyword>
<comment type="subunit">
    <text evidence="10">Monomer. Associates with 30S ribosomal subunit, binds 16S rRNA.</text>
</comment>
<reference evidence="13 14" key="1">
    <citation type="submission" date="2016-12" db="EMBL/GenBank/DDBJ databases">
        <title>Domibacillus sp. SAOS 44 whole genome sequencing.</title>
        <authorList>
            <person name="Verma A."/>
            <person name="Krishnamurthi S."/>
        </authorList>
    </citation>
    <scope>NUCLEOTIDE SEQUENCE [LARGE SCALE GENOMIC DNA]</scope>
    <source>
        <strain evidence="13 14">SAOS 44</strain>
    </source>
</reference>
<comment type="subcellular location">
    <subcellularLocation>
        <location evidence="10">Cytoplasm</location>
    </subcellularLocation>
</comment>
<dbReference type="GO" id="GO:0042274">
    <property type="term" value="P:ribosomal small subunit biogenesis"/>
    <property type="evidence" value="ECO:0007669"/>
    <property type="project" value="UniProtKB-UniRule"/>
</dbReference>
<dbReference type="GO" id="GO:0005525">
    <property type="term" value="F:GTP binding"/>
    <property type="evidence" value="ECO:0007669"/>
    <property type="project" value="UniProtKB-UniRule"/>
</dbReference>
<name>A0A1Q5P4Z2_9BACI</name>
<dbReference type="InterPro" id="IPR027417">
    <property type="entry name" value="P-loop_NTPase"/>
</dbReference>
<gene>
    <name evidence="10" type="primary">rsgA</name>
    <name evidence="13" type="ORF">BLL40_07060</name>
</gene>
<keyword evidence="7 10" id="KW-0862">Zinc</keyword>
<feature type="binding site" evidence="10">
    <location>
        <begin position="151"/>
        <end position="154"/>
    </location>
    <ligand>
        <name>GTP</name>
        <dbReference type="ChEBI" id="CHEBI:37565"/>
    </ligand>
</feature>
<dbReference type="InterPro" id="IPR030378">
    <property type="entry name" value="G_CP_dom"/>
</dbReference>
<keyword evidence="5 10" id="KW-0547">Nucleotide-binding</keyword>
<keyword evidence="9 10" id="KW-0342">GTP-binding</keyword>
<dbReference type="CDD" id="cd01854">
    <property type="entry name" value="YjeQ_EngC"/>
    <property type="match status" value="1"/>
</dbReference>
<dbReference type="InterPro" id="IPR010914">
    <property type="entry name" value="RsgA_GTPase_dom"/>
</dbReference>
<dbReference type="PROSITE" id="PS50936">
    <property type="entry name" value="ENGC_GTPASE"/>
    <property type="match status" value="1"/>
</dbReference>
<dbReference type="PANTHER" id="PTHR32120:SF10">
    <property type="entry name" value="SMALL RIBOSOMAL SUBUNIT BIOGENESIS GTPASE RSGA"/>
    <property type="match status" value="1"/>
</dbReference>
<dbReference type="InterPro" id="IPR004881">
    <property type="entry name" value="Ribosome_biogen_GTPase_RsgA"/>
</dbReference>
<dbReference type="Gene3D" id="3.40.50.300">
    <property type="entry name" value="P-loop containing nucleotide triphosphate hydrolases"/>
    <property type="match status" value="1"/>
</dbReference>
<dbReference type="PANTHER" id="PTHR32120">
    <property type="entry name" value="SMALL RIBOSOMAL SUBUNIT BIOGENESIS GTPASE RSGA"/>
    <property type="match status" value="1"/>
</dbReference>
<evidence type="ECO:0000256" key="3">
    <source>
        <dbReference type="ARBA" id="ARBA00022723"/>
    </source>
</evidence>
<feature type="binding site" evidence="10">
    <location>
        <begin position="203"/>
        <end position="211"/>
    </location>
    <ligand>
        <name>GTP</name>
        <dbReference type="ChEBI" id="CHEBI:37565"/>
    </ligand>
</feature>
<dbReference type="GO" id="GO:0019843">
    <property type="term" value="F:rRNA binding"/>
    <property type="evidence" value="ECO:0007669"/>
    <property type="project" value="UniProtKB-KW"/>
</dbReference>
<dbReference type="NCBIfam" id="TIGR00157">
    <property type="entry name" value="ribosome small subunit-dependent GTPase A"/>
    <property type="match status" value="1"/>
</dbReference>
<comment type="caution">
    <text evidence="13">The sequence shown here is derived from an EMBL/GenBank/DDBJ whole genome shotgun (WGS) entry which is preliminary data.</text>
</comment>
<accession>A0A1Q5P4Z2</accession>
<keyword evidence="2 10" id="KW-0690">Ribosome biogenesis</keyword>
<evidence type="ECO:0000259" key="11">
    <source>
        <dbReference type="PROSITE" id="PS50936"/>
    </source>
</evidence>
<dbReference type="SUPFAM" id="SSF50249">
    <property type="entry name" value="Nucleic acid-binding proteins"/>
    <property type="match status" value="1"/>
</dbReference>
<proteinExistence type="inferred from homology"/>
<comment type="function">
    <text evidence="10">One of several proteins that assist in the late maturation steps of the functional core of the 30S ribosomal subunit. Helps release RbfA from mature subunits. May play a role in the assembly of ribosomal proteins into the subunit. Circularly permuted GTPase that catalyzes slow GTP hydrolysis, GTPase activity is stimulated by the 30S ribosomal subunit.</text>
</comment>
<dbReference type="OrthoDB" id="9809485at2"/>
<keyword evidence="14" id="KW-1185">Reference proteome</keyword>
<evidence type="ECO:0000256" key="7">
    <source>
        <dbReference type="ARBA" id="ARBA00022833"/>
    </source>
</evidence>
<dbReference type="EC" id="3.6.1.-" evidence="10"/>
<keyword evidence="4 10" id="KW-0699">rRNA-binding</keyword>
<keyword evidence="8 10" id="KW-0694">RNA-binding</keyword>
<evidence type="ECO:0000256" key="6">
    <source>
        <dbReference type="ARBA" id="ARBA00022801"/>
    </source>
</evidence>
<dbReference type="InterPro" id="IPR012340">
    <property type="entry name" value="NA-bd_OB-fold"/>
</dbReference>
<evidence type="ECO:0000256" key="4">
    <source>
        <dbReference type="ARBA" id="ARBA00022730"/>
    </source>
</evidence>
<dbReference type="Gene3D" id="2.40.50.140">
    <property type="entry name" value="Nucleic acid-binding proteins"/>
    <property type="match status" value="1"/>
</dbReference>
<evidence type="ECO:0000256" key="1">
    <source>
        <dbReference type="ARBA" id="ARBA00022490"/>
    </source>
</evidence>
<dbReference type="EMBL" id="MRWQ01000005">
    <property type="protein sequence ID" value="OKL37326.1"/>
    <property type="molecule type" value="Genomic_DNA"/>
</dbReference>
<evidence type="ECO:0000313" key="13">
    <source>
        <dbReference type="EMBL" id="OKL37326.1"/>
    </source>
</evidence>
<dbReference type="GO" id="GO:0046872">
    <property type="term" value="F:metal ion binding"/>
    <property type="evidence" value="ECO:0007669"/>
    <property type="project" value="UniProtKB-KW"/>
</dbReference>
<feature type="binding site" evidence="10">
    <location>
        <position position="286"/>
    </location>
    <ligand>
        <name>Zn(2+)</name>
        <dbReference type="ChEBI" id="CHEBI:29105"/>
    </ligand>
</feature>
<feature type="domain" description="EngC GTPase" evidence="11">
    <location>
        <begin position="112"/>
        <end position="258"/>
    </location>
</feature>
<feature type="domain" description="CP-type G" evidence="12">
    <location>
        <begin position="104"/>
        <end position="260"/>
    </location>
</feature>
<dbReference type="RefSeq" id="WP_073711198.1">
    <property type="nucleotide sequence ID" value="NZ_MRWQ01000005.1"/>
</dbReference>
<keyword evidence="6 10" id="KW-0378">Hydrolase</keyword>
<dbReference type="Proteomes" id="UP000186524">
    <property type="component" value="Unassembled WGS sequence"/>
</dbReference>
<protein>
    <recommendedName>
        <fullName evidence="10">Small ribosomal subunit biogenesis GTPase RsgA</fullName>
        <ecNumber evidence="10">3.6.1.-</ecNumber>
    </recommendedName>
</protein>
<dbReference type="STRING" id="1714354.BLL40_07060"/>
<dbReference type="Gene3D" id="1.10.40.50">
    <property type="entry name" value="Probable gtpase engc, domain 3"/>
    <property type="match status" value="1"/>
</dbReference>
<evidence type="ECO:0000256" key="9">
    <source>
        <dbReference type="ARBA" id="ARBA00023134"/>
    </source>
</evidence>
<evidence type="ECO:0000256" key="8">
    <source>
        <dbReference type="ARBA" id="ARBA00022884"/>
    </source>
</evidence>
<evidence type="ECO:0000256" key="10">
    <source>
        <dbReference type="HAMAP-Rule" id="MF_01820"/>
    </source>
</evidence>
<evidence type="ECO:0000259" key="12">
    <source>
        <dbReference type="PROSITE" id="PS51721"/>
    </source>
</evidence>
<dbReference type="AlphaFoldDB" id="A0A1Q5P4Z2"/>
<evidence type="ECO:0000256" key="2">
    <source>
        <dbReference type="ARBA" id="ARBA00022517"/>
    </source>
</evidence>
<dbReference type="Pfam" id="PF03193">
    <property type="entry name" value="RsgA_GTPase"/>
    <property type="match status" value="1"/>
</dbReference>
<sequence length="360" mass="40148">MHKINMKNAGLSEQFIQEAALYKELYVGRIVSQYKNVYKVITEYGELTAEISGKFRYKVKDLSQYPAVGDFVMLDKTNDRSGNAIIHAVLTRKSIFERKAAGTANDVQVIAVNIDTVFICMALNQDFNVRRVERYLSIAWDSGAIPVIVLTKSDISKDISANIAQLDSVAIGVDVLVTNSRSEKGHQAVEPYIDSGKTVAFVGSSGVGKSTLINRILGADLLYTKETRNDDKGRHTTTRRELIVLPDRGALIDTPGMRELGIESASVSKSFADIDKLAENCRFHDCSHEKEPNCAVLKAIQNGVILSERLVSYQKLKKEAKYEGLNSKQIETEKMNAMFGKMGGMKNVRKMIKEKNKRKR</sequence>
<organism evidence="13 14">
    <name type="scientific">Domibacillus mangrovi</name>
    <dbReference type="NCBI Taxonomy" id="1714354"/>
    <lineage>
        <taxon>Bacteria</taxon>
        <taxon>Bacillati</taxon>
        <taxon>Bacillota</taxon>
        <taxon>Bacilli</taxon>
        <taxon>Bacillales</taxon>
        <taxon>Bacillaceae</taxon>
        <taxon>Domibacillus</taxon>
    </lineage>
</organism>
<dbReference type="PROSITE" id="PS51721">
    <property type="entry name" value="G_CP"/>
    <property type="match status" value="1"/>
</dbReference>
<comment type="cofactor">
    <cofactor evidence="10">
        <name>Zn(2+)</name>
        <dbReference type="ChEBI" id="CHEBI:29105"/>
    </cofactor>
    <text evidence="10">Binds 1 zinc ion per subunit.</text>
</comment>
<dbReference type="GO" id="GO:0005737">
    <property type="term" value="C:cytoplasm"/>
    <property type="evidence" value="ECO:0007669"/>
    <property type="project" value="UniProtKB-SubCell"/>
</dbReference>
<evidence type="ECO:0000313" key="14">
    <source>
        <dbReference type="Proteomes" id="UP000186524"/>
    </source>
</evidence>